<comment type="subcellular location">
    <subcellularLocation>
        <location evidence="1">Cell membrane</location>
        <topology evidence="1">Multi-pass membrane protein</topology>
    </subcellularLocation>
</comment>
<keyword evidence="2" id="KW-1003">Cell membrane</keyword>
<protein>
    <submittedName>
        <fullName evidence="7">Polysaccharide biosynthesis C-terminal domain-containing protein</fullName>
    </submittedName>
</protein>
<evidence type="ECO:0000313" key="8">
    <source>
        <dbReference type="Proteomes" id="UP000823960"/>
    </source>
</evidence>
<dbReference type="InterPro" id="IPR002528">
    <property type="entry name" value="MATE_fam"/>
</dbReference>
<feature type="transmembrane region" description="Helical" evidence="6">
    <location>
        <begin position="49"/>
        <end position="68"/>
    </location>
</feature>
<feature type="transmembrane region" description="Helical" evidence="6">
    <location>
        <begin position="89"/>
        <end position="113"/>
    </location>
</feature>
<evidence type="ECO:0000256" key="2">
    <source>
        <dbReference type="ARBA" id="ARBA00022475"/>
    </source>
</evidence>
<evidence type="ECO:0000256" key="6">
    <source>
        <dbReference type="SAM" id="Phobius"/>
    </source>
</evidence>
<name>A0A9D1NR53_9FIRM</name>
<feature type="transmembrane region" description="Helical" evidence="6">
    <location>
        <begin position="376"/>
        <end position="399"/>
    </location>
</feature>
<dbReference type="Proteomes" id="UP000823960">
    <property type="component" value="Unassembled WGS sequence"/>
</dbReference>
<dbReference type="Pfam" id="PF01943">
    <property type="entry name" value="Polysacc_synt"/>
    <property type="match status" value="1"/>
</dbReference>
<dbReference type="InterPro" id="IPR002797">
    <property type="entry name" value="Polysacc_synth"/>
</dbReference>
<dbReference type="GO" id="GO:0015297">
    <property type="term" value="F:antiporter activity"/>
    <property type="evidence" value="ECO:0007669"/>
    <property type="project" value="InterPro"/>
</dbReference>
<sequence length="577" mass="61221">MIAIKTKKLLIGSFWLLASVAVSRLAGLLLKIPLANLLGGTGMGYYSSAYAVFMPLYAVAAGSLPPAIAHYTAKSLACGREDEVKRLKISCIVFFGAIGLLLSLIPLVFSGFIAQRIIGNPESRLSVAAISPCVFFGTVTAIYRGISEGRGSMAPTALSQMTDAIVKLISGLGLATLTRVSALNAYSRGLSVFGRVCVSEQEAISAALPYISAAAVLGTAIADLASMLYMIIDSKRLKTRHKALFGQSRTNPPLPDGRLIKELAGGLLPIAMASLITSLLGTIDLFTIISILKGCLRKYPELYSAVYSSVLAGGVSLKELPNFLYGSFSGLSMAIFTLAPSLCAVFGKSAFPDVAGYYASGKKELASREIRRSVTIANYIAIPAGLGLCLFSREILSLLFSQRQAEISVSYLPLSVLAVGTPFLAVLSISDSLLQAIGRQDITVRITLIGAVTKLAFNTLLIPFRQWGLCGASAATVLSYIVMCIMSVHSLYRLTGTKARLSLSVAVPIAVGGVSVLAGRLFYQRLPDYYRGSGEVLGSNEAASLLLAVGISVILYILLSVFLDISTKNKLREQIFD</sequence>
<feature type="transmembrane region" description="Helical" evidence="6">
    <location>
        <begin position="466"/>
        <end position="489"/>
    </location>
</feature>
<evidence type="ECO:0000256" key="1">
    <source>
        <dbReference type="ARBA" id="ARBA00004651"/>
    </source>
</evidence>
<organism evidence="7 8">
    <name type="scientific">Candidatus Faeciplasma avium</name>
    <dbReference type="NCBI Taxonomy" id="2840798"/>
    <lineage>
        <taxon>Bacteria</taxon>
        <taxon>Bacillati</taxon>
        <taxon>Bacillota</taxon>
        <taxon>Clostridia</taxon>
        <taxon>Eubacteriales</taxon>
        <taxon>Oscillospiraceae</taxon>
        <taxon>Oscillospiraceae incertae sedis</taxon>
        <taxon>Candidatus Faeciplasma</taxon>
    </lineage>
</organism>
<proteinExistence type="predicted"/>
<keyword evidence="4 6" id="KW-1133">Transmembrane helix</keyword>
<evidence type="ECO:0000256" key="5">
    <source>
        <dbReference type="ARBA" id="ARBA00023136"/>
    </source>
</evidence>
<dbReference type="EMBL" id="DVOL01000063">
    <property type="protein sequence ID" value="HIV10972.1"/>
    <property type="molecule type" value="Genomic_DNA"/>
</dbReference>
<reference evidence="7" key="2">
    <citation type="journal article" date="2021" name="PeerJ">
        <title>Extensive microbial diversity within the chicken gut microbiome revealed by metagenomics and culture.</title>
        <authorList>
            <person name="Gilroy R."/>
            <person name="Ravi A."/>
            <person name="Getino M."/>
            <person name="Pursley I."/>
            <person name="Horton D.L."/>
            <person name="Alikhan N.F."/>
            <person name="Baker D."/>
            <person name="Gharbi K."/>
            <person name="Hall N."/>
            <person name="Watson M."/>
            <person name="Adriaenssens E.M."/>
            <person name="Foster-Nyarko E."/>
            <person name="Jarju S."/>
            <person name="Secka A."/>
            <person name="Antonio M."/>
            <person name="Oren A."/>
            <person name="Chaudhuri R.R."/>
            <person name="La Ragione R."/>
            <person name="Hildebrand F."/>
            <person name="Pallen M.J."/>
        </authorList>
    </citation>
    <scope>NUCLEOTIDE SEQUENCE</scope>
    <source>
        <strain evidence="7">1370</strain>
    </source>
</reference>
<feature type="transmembrane region" description="Helical" evidence="6">
    <location>
        <begin position="501"/>
        <end position="523"/>
    </location>
</feature>
<feature type="transmembrane region" description="Helical" evidence="6">
    <location>
        <begin position="323"/>
        <end position="346"/>
    </location>
</feature>
<gene>
    <name evidence="7" type="ORF">IAD28_04700</name>
</gene>
<evidence type="ECO:0000256" key="3">
    <source>
        <dbReference type="ARBA" id="ARBA00022692"/>
    </source>
</evidence>
<dbReference type="PANTHER" id="PTHR30250:SF21">
    <property type="entry name" value="LIPID II FLIPPASE MURJ"/>
    <property type="match status" value="1"/>
</dbReference>
<reference evidence="7" key="1">
    <citation type="submission" date="2020-10" db="EMBL/GenBank/DDBJ databases">
        <authorList>
            <person name="Gilroy R."/>
        </authorList>
    </citation>
    <scope>NUCLEOTIDE SEQUENCE</scope>
    <source>
        <strain evidence="7">1370</strain>
    </source>
</reference>
<feature type="transmembrane region" description="Helical" evidence="6">
    <location>
        <begin position="207"/>
        <end position="232"/>
    </location>
</feature>
<feature type="transmembrane region" description="Helical" evidence="6">
    <location>
        <begin position="267"/>
        <end position="292"/>
    </location>
</feature>
<dbReference type="InterPro" id="IPR050833">
    <property type="entry name" value="Poly_Biosynth_Transport"/>
</dbReference>
<feature type="transmembrane region" description="Helical" evidence="6">
    <location>
        <begin position="411"/>
        <end position="430"/>
    </location>
</feature>
<feature type="transmembrane region" description="Helical" evidence="6">
    <location>
        <begin position="164"/>
        <end position="187"/>
    </location>
</feature>
<dbReference type="PANTHER" id="PTHR30250">
    <property type="entry name" value="PST FAMILY PREDICTED COLANIC ACID TRANSPORTER"/>
    <property type="match status" value="1"/>
</dbReference>
<accession>A0A9D1NR53</accession>
<feature type="transmembrane region" description="Helical" evidence="6">
    <location>
        <begin position="125"/>
        <end position="143"/>
    </location>
</feature>
<feature type="transmembrane region" description="Helical" evidence="6">
    <location>
        <begin position="543"/>
        <end position="563"/>
    </location>
</feature>
<evidence type="ECO:0000313" key="7">
    <source>
        <dbReference type="EMBL" id="HIV10972.1"/>
    </source>
</evidence>
<evidence type="ECO:0000256" key="4">
    <source>
        <dbReference type="ARBA" id="ARBA00022989"/>
    </source>
</evidence>
<keyword evidence="5 6" id="KW-0472">Membrane</keyword>
<dbReference type="Pfam" id="PF01554">
    <property type="entry name" value="MatE"/>
    <property type="match status" value="1"/>
</dbReference>
<comment type="caution">
    <text evidence="7">The sequence shown here is derived from an EMBL/GenBank/DDBJ whole genome shotgun (WGS) entry which is preliminary data.</text>
</comment>
<dbReference type="GO" id="GO:0042910">
    <property type="term" value="F:xenobiotic transmembrane transporter activity"/>
    <property type="evidence" value="ECO:0007669"/>
    <property type="project" value="InterPro"/>
</dbReference>
<dbReference type="AlphaFoldDB" id="A0A9D1NR53"/>
<dbReference type="GO" id="GO:0005886">
    <property type="term" value="C:plasma membrane"/>
    <property type="evidence" value="ECO:0007669"/>
    <property type="project" value="UniProtKB-SubCell"/>
</dbReference>
<keyword evidence="3 6" id="KW-0812">Transmembrane</keyword>
<feature type="transmembrane region" description="Helical" evidence="6">
    <location>
        <begin position="442"/>
        <end position="460"/>
    </location>
</feature>